<feature type="compositionally biased region" description="Basic and acidic residues" evidence="2">
    <location>
        <begin position="787"/>
        <end position="818"/>
    </location>
</feature>
<dbReference type="GeneID" id="109567592"/>
<feature type="compositionally biased region" description="Basic and acidic residues" evidence="2">
    <location>
        <begin position="898"/>
        <end position="908"/>
    </location>
</feature>
<evidence type="ECO:0000313" key="6">
    <source>
        <dbReference type="RefSeq" id="XP_070656879.1"/>
    </source>
</evidence>
<evidence type="ECO:0000313" key="5">
    <source>
        <dbReference type="RefSeq" id="XP_070656878.1"/>
    </source>
</evidence>
<dbReference type="Proteomes" id="UP001652663">
    <property type="component" value="Chromosome 13"/>
</dbReference>
<feature type="compositionally biased region" description="Basic residues" evidence="2">
    <location>
        <begin position="715"/>
        <end position="726"/>
    </location>
</feature>
<dbReference type="PANTHER" id="PTHR22035:SF4">
    <property type="entry name" value="COILED-COIL DOMAIN-CONTAINING PROTEIN 7"/>
    <property type="match status" value="1"/>
</dbReference>
<dbReference type="RefSeq" id="XP_070656878.1">
    <property type="nucleotide sequence ID" value="XM_070800777.1"/>
</dbReference>
<dbReference type="PANTHER" id="PTHR22035">
    <property type="entry name" value="COILED-COIL DOMAIN-CONTAINING PROTEIN 7"/>
    <property type="match status" value="1"/>
</dbReference>
<evidence type="ECO:0000256" key="1">
    <source>
        <dbReference type="SAM" id="Coils"/>
    </source>
</evidence>
<accession>A0ABM4TA00</accession>
<evidence type="ECO:0000313" key="4">
    <source>
        <dbReference type="RefSeq" id="XP_070656877.1"/>
    </source>
</evidence>
<feature type="coiled-coil region" evidence="1">
    <location>
        <begin position="380"/>
        <end position="414"/>
    </location>
</feature>
<sequence length="1619" mass="184315">MKPVKHLLTSSSKLVNVPELTFKKGLFNSPLSPKPKEKHSAKVVRDKLEPMVLKSPPTGESIVRYALPIPSSKTKELIAEDELIRKITKHLKMVVSSLEETYGYGTQNGEKAVVKPEHEELNFSVGDDLTSFLICCSQFATQLEAAAKEEHNILESLFKWFQRQVNQMEEISKDQTFSEAEFPTPDKTVSLSIAQIVKQVHKLEELKNRLKEGSKGNFRELLSKPKDSGIPPEDVQTYETVKQKIEEFIKTHSTEEITDVSVTEPQTSPVTNQLNTMLKIFENQANKLERAMNEQLMLEAKYTQIQSDLQVLSEEKLMLENELQKLKSTEKTKATSERTKKVMKTEKKKDKGKSEDSEAKKSVGKELKVKENMPQVQKVAHALEIENKVLREQLKQALQEAERAKQQLAYFLNQEKEFLKSEAKTKTTTEMGTGKLKVKGEDSKYILLENETRKAVVGDSGGQKTNDKITYPQILKSQDGSSFLKTPSERLTDEDLSRIVSSKNYDKTFTTMLQHEEIKDAQSAGKLLQENEMFASSFISPSVVQRRVLGTDISKVADILEEKFKTKLEKQTYQEARGFQAPGRKLDENPLLKNETPSEAKKRLLKPGTARANRRNAFLITEPKAITIDDQLPEDIDSVLNRRSQVNLEASGSGSFDSYDEASYEKVMLNHQDLVSKTQMQVKKQRTLKKERLSTHDKVRDKKRMHENLDSKIQQHVKKGKSHRREGHTTRDDVSDESLMFMQQDLKLETEIHVEKQKSSGPESVTSDKVPDENPVLEQESMSETQLEVKKQRPSKERRLSSHEKISDANLMHDHQESMSKSQMTVKQQKEEKHTQDEVPDGNHMLDHQELMSESEIQVKKESFHTGERFTTYDDAPDKTPVLQHQESVPKLPIQEQKTSKGGEHITQDEVLDGNPMLEHQDSRSKSEIHVKKPSFHKGETLTTSDNDVPDHTPVLQHQDSVSKLPVQVQKQITPRGGKHSTQDEVPDRNRILHHQDSVSKSEIQVKKPSLHKGEGLTAPDDVPDNTPVLQHQDSVSKLPMQVQKQISSGEGKHGTPDKVPGGNLILEHEDSELKKQAQVKKQRTSIGERLKTHIGVPDENLTVFDQYPVSKLQTQVEKQINYRRERSQSYFGASGQNPLLVNEDLVSKPQKQVKKEIASQEERRYTYPFQNQKNDMITVENLHPEKKDLFSRKQSQTQKPRAIKKENLDAQKARDISSEDEVGSKSQSQTEKLRAGKMETLNNQDLDELSDEKFALDDLVRTKGYKDNTQLSGVYRPQILRIKRETTTEHPDIAENLPEMNPSIDDLIFQLDLNKVIEIDLEHLKDTLGRHIRIVENKTLAKAPLETHTERYAEATGRNILKGKIKSHLASDAELFPDIIGKHFLKSEFKTQPKNHLGTNIQGLTGKTGRGVIKGQFRTQSSNLPDTDTEHFPNAVGRSMLKSDIKTQSKSHPGKRVNLFKDKDKSTQHQTEFFTGHIAGSKFPMNVINFSQVDNQDLLKGKNAILQQENVYARHVAPSKYKTKIITLSPFDDEDVSFEDFSSYMTERPKVLHRPSKTRPGFYKAINFPSLNKEHSGHQKRSTLKKKNIEHEETLPTVIATTRKPVYKGKSNVPYTTA</sequence>
<feature type="compositionally biased region" description="Basic and acidic residues" evidence="2">
    <location>
        <begin position="919"/>
        <end position="931"/>
    </location>
</feature>
<organism evidence="3 5">
    <name type="scientific">Bos indicus</name>
    <name type="common">Zebu</name>
    <dbReference type="NCBI Taxonomy" id="9915"/>
    <lineage>
        <taxon>Eukaryota</taxon>
        <taxon>Metazoa</taxon>
        <taxon>Chordata</taxon>
        <taxon>Craniata</taxon>
        <taxon>Vertebrata</taxon>
        <taxon>Euteleostomi</taxon>
        <taxon>Mammalia</taxon>
        <taxon>Eutheria</taxon>
        <taxon>Laurasiatheria</taxon>
        <taxon>Artiodactyla</taxon>
        <taxon>Ruminantia</taxon>
        <taxon>Pecora</taxon>
        <taxon>Bovidae</taxon>
        <taxon>Bovinae</taxon>
        <taxon>Bos</taxon>
    </lineage>
</organism>
<dbReference type="Pfam" id="PF15368">
    <property type="entry name" value="BioT2"/>
    <property type="match status" value="1"/>
</dbReference>
<protein>
    <submittedName>
        <fullName evidence="4 5">Coiled-coil domain-containing protein 7 isoform X1</fullName>
    </submittedName>
</protein>
<feature type="region of interest" description="Disordered" evidence="2">
    <location>
        <begin position="870"/>
        <end position="1030"/>
    </location>
</feature>
<feature type="compositionally biased region" description="Basic and acidic residues" evidence="2">
    <location>
        <begin position="1204"/>
        <end position="1218"/>
    </location>
</feature>
<evidence type="ECO:0000256" key="2">
    <source>
        <dbReference type="SAM" id="MobiDB-lite"/>
    </source>
</evidence>
<feature type="compositionally biased region" description="Basic and acidic residues" evidence="2">
    <location>
        <begin position="828"/>
        <end position="837"/>
    </location>
</feature>
<feature type="compositionally biased region" description="Basic and acidic residues" evidence="2">
    <location>
        <begin position="688"/>
        <end position="710"/>
    </location>
</feature>
<dbReference type="RefSeq" id="XP_070656879.1">
    <property type="nucleotide sequence ID" value="XM_070800778.1"/>
</dbReference>
<keyword evidence="3" id="KW-1185">Reference proteome</keyword>
<feature type="region of interest" description="Disordered" evidence="2">
    <location>
        <begin position="327"/>
        <end position="366"/>
    </location>
</feature>
<feature type="region of interest" description="Disordered" evidence="2">
    <location>
        <begin position="1190"/>
        <end position="1237"/>
    </location>
</feature>
<evidence type="ECO:0000313" key="3">
    <source>
        <dbReference type="Proteomes" id="UP001652663"/>
    </source>
</evidence>
<feature type="region of interest" description="Disordered" evidence="2">
    <location>
        <begin position="679"/>
        <end position="738"/>
    </location>
</feature>
<gene>
    <name evidence="4 5 6" type="primary">CCDC7</name>
</gene>
<dbReference type="InterPro" id="IPR029272">
    <property type="entry name" value="CCDC7"/>
</dbReference>
<feature type="compositionally biased region" description="Basic and acidic residues" evidence="2">
    <location>
        <begin position="981"/>
        <end position="1006"/>
    </location>
</feature>
<keyword evidence="1" id="KW-0175">Coiled coil</keyword>
<feature type="region of interest" description="Disordered" evidence="2">
    <location>
        <begin position="754"/>
        <end position="843"/>
    </location>
</feature>
<proteinExistence type="predicted"/>
<name>A0ABM4TA00_BOSIN</name>
<dbReference type="RefSeq" id="XP_070656877.1">
    <property type="nucleotide sequence ID" value="XM_070800776.1"/>
</dbReference>
<reference evidence="4 5" key="1">
    <citation type="submission" date="2025-05" db="UniProtKB">
        <authorList>
            <consortium name="RefSeq"/>
        </authorList>
    </citation>
    <scope>IDENTIFICATION</scope>
    <source>
        <tissue evidence="4 5">Blood</tissue>
    </source>
</reference>